<evidence type="ECO:0000259" key="7">
    <source>
        <dbReference type="PROSITE" id="PS51059"/>
    </source>
</evidence>
<dbReference type="PROSITE" id="PS50918">
    <property type="entry name" value="WWE"/>
    <property type="match status" value="1"/>
</dbReference>
<dbReference type="Bgee" id="ENSOANG00000050791">
    <property type="expression patterns" value="Expressed in testis and 7 other cell types or tissues"/>
</dbReference>
<dbReference type="CDD" id="cd01439">
    <property type="entry name" value="TCCD_inducible_PARP_like"/>
    <property type="match status" value="1"/>
</dbReference>
<protein>
    <recommendedName>
        <fullName evidence="4">Poly [ADP-ribose] polymerase</fullName>
        <shortName evidence="4">PARP</shortName>
        <ecNumber evidence="4">2.4.2.-</ecNumber>
    </recommendedName>
</protein>
<evidence type="ECO:0000256" key="2">
    <source>
        <dbReference type="ARBA" id="ARBA00023242"/>
    </source>
</evidence>
<dbReference type="Gene3D" id="3.90.228.10">
    <property type="match status" value="1"/>
</dbReference>
<dbReference type="Gene3D" id="3.30.720.50">
    <property type="match status" value="1"/>
</dbReference>
<dbReference type="GeneTree" id="ENSGT00940000156857"/>
<dbReference type="InterPro" id="IPR012317">
    <property type="entry name" value="Poly(ADP-ribose)pol_cat_dom"/>
</dbReference>
<accession>A0A6I8NS73</accession>
<reference evidence="8" key="1">
    <citation type="submission" date="2025-08" db="UniProtKB">
        <authorList>
            <consortium name="Ensembl"/>
        </authorList>
    </citation>
    <scope>IDENTIFICATION</scope>
    <source>
        <strain evidence="8">Glennie</strain>
    </source>
</reference>
<dbReference type="PANTHER" id="PTHR45740">
    <property type="entry name" value="POLY [ADP-RIBOSE] POLYMERASE"/>
    <property type="match status" value="1"/>
</dbReference>
<feature type="domain" description="WWE" evidence="6">
    <location>
        <begin position="119"/>
        <end position="203"/>
    </location>
</feature>
<dbReference type="GO" id="GO:0005829">
    <property type="term" value="C:cytosol"/>
    <property type="evidence" value="ECO:0007669"/>
    <property type="project" value="Ensembl"/>
</dbReference>
<dbReference type="Pfam" id="PF00644">
    <property type="entry name" value="PARP"/>
    <property type="match status" value="1"/>
</dbReference>
<dbReference type="Pfam" id="PF02825">
    <property type="entry name" value="WWE"/>
    <property type="match status" value="1"/>
</dbReference>
<dbReference type="InterPro" id="IPR051712">
    <property type="entry name" value="ARTD-AVP"/>
</dbReference>
<dbReference type="GO" id="GO:1990404">
    <property type="term" value="F:NAD+-protein mono-ADP-ribosyltransferase activity"/>
    <property type="evidence" value="ECO:0007669"/>
    <property type="project" value="Ensembl"/>
</dbReference>
<comment type="similarity">
    <text evidence="3">Belongs to the ARTD/PARP family.</text>
</comment>
<keyword evidence="9" id="KW-1185">Reference proteome</keyword>
<keyword evidence="2" id="KW-0539">Nucleus</keyword>
<dbReference type="PANTHER" id="PTHR45740:SF4">
    <property type="entry name" value="PROTEIN MONO-ADP-RIBOSYLTRANSFERASE PARP11"/>
    <property type="match status" value="1"/>
</dbReference>
<dbReference type="SUPFAM" id="SSF56399">
    <property type="entry name" value="ADP-ribosylation"/>
    <property type="match status" value="1"/>
</dbReference>
<dbReference type="GO" id="GO:0005634">
    <property type="term" value="C:nucleus"/>
    <property type="evidence" value="ECO:0000318"/>
    <property type="project" value="GO_Central"/>
</dbReference>
<keyword evidence="4" id="KW-0328">Glycosyltransferase</keyword>
<dbReference type="EC" id="2.4.2.-" evidence="4"/>
<dbReference type="InParanoid" id="A0A6I8NS73"/>
<evidence type="ECO:0000259" key="6">
    <source>
        <dbReference type="PROSITE" id="PS50918"/>
    </source>
</evidence>
<evidence type="ECO:0000313" key="9">
    <source>
        <dbReference type="Proteomes" id="UP000002279"/>
    </source>
</evidence>
<dbReference type="FunCoup" id="A0A6I8NS73">
    <property type="interactions" value="3034"/>
</dbReference>
<dbReference type="GO" id="GO:0006998">
    <property type="term" value="P:nuclear envelope organization"/>
    <property type="evidence" value="ECO:0007669"/>
    <property type="project" value="Ensembl"/>
</dbReference>
<evidence type="ECO:0000256" key="3">
    <source>
        <dbReference type="ARBA" id="ARBA00024347"/>
    </source>
</evidence>
<dbReference type="GO" id="GO:0016604">
    <property type="term" value="C:nuclear body"/>
    <property type="evidence" value="ECO:0007669"/>
    <property type="project" value="Ensembl"/>
</dbReference>
<comment type="subcellular location">
    <subcellularLocation>
        <location evidence="1">Nucleus</location>
    </subcellularLocation>
</comment>
<evidence type="ECO:0000256" key="4">
    <source>
        <dbReference type="RuleBase" id="RU362114"/>
    </source>
</evidence>
<feature type="compositionally biased region" description="Basic and acidic residues" evidence="5">
    <location>
        <begin position="1"/>
        <end position="10"/>
    </location>
</feature>
<dbReference type="Proteomes" id="UP000002279">
    <property type="component" value="Unplaced"/>
</dbReference>
<dbReference type="InterPro" id="IPR037197">
    <property type="entry name" value="WWE_dom_sf"/>
</dbReference>
<keyword evidence="4" id="KW-0808">Transferase</keyword>
<gene>
    <name evidence="8" type="primary">PARP11</name>
</gene>
<reference evidence="8" key="2">
    <citation type="submission" date="2025-09" db="UniProtKB">
        <authorList>
            <consortium name="Ensembl"/>
        </authorList>
    </citation>
    <scope>IDENTIFICATION</scope>
    <source>
        <strain evidence="8">Glennie</strain>
    </source>
</reference>
<organism evidence="8 9">
    <name type="scientific">Ornithorhynchus anatinus</name>
    <name type="common">Duckbill platypus</name>
    <dbReference type="NCBI Taxonomy" id="9258"/>
    <lineage>
        <taxon>Eukaryota</taxon>
        <taxon>Metazoa</taxon>
        <taxon>Chordata</taxon>
        <taxon>Craniata</taxon>
        <taxon>Vertebrata</taxon>
        <taxon>Euteleostomi</taxon>
        <taxon>Mammalia</taxon>
        <taxon>Monotremata</taxon>
        <taxon>Ornithorhynchidae</taxon>
        <taxon>Ornithorhynchus</taxon>
    </lineage>
</organism>
<evidence type="ECO:0000256" key="5">
    <source>
        <dbReference type="SAM" id="MobiDB-lite"/>
    </source>
</evidence>
<evidence type="ECO:0000313" key="8">
    <source>
        <dbReference type="Ensembl" id="ENSOANP00000044099.1"/>
    </source>
</evidence>
<name>A0A6I8NS73_ORNAN</name>
<dbReference type="GO" id="GO:0003950">
    <property type="term" value="F:NAD+ poly-ADP-ribosyltransferase activity"/>
    <property type="evidence" value="ECO:0000318"/>
    <property type="project" value="GO_Central"/>
</dbReference>
<dbReference type="OMA" id="THAICTH"/>
<evidence type="ECO:0000256" key="1">
    <source>
        <dbReference type="ARBA" id="ARBA00004123"/>
    </source>
</evidence>
<dbReference type="InterPro" id="IPR004170">
    <property type="entry name" value="WWE_dom"/>
</dbReference>
<dbReference type="GO" id="GO:0005635">
    <property type="term" value="C:nuclear envelope"/>
    <property type="evidence" value="ECO:0007669"/>
    <property type="project" value="Ensembl"/>
</dbReference>
<dbReference type="SUPFAM" id="SSF117839">
    <property type="entry name" value="WWE domain"/>
    <property type="match status" value="1"/>
</dbReference>
<dbReference type="Ensembl" id="ENSOANT00000049339.1">
    <property type="protein sequence ID" value="ENSOANP00000044099.1"/>
    <property type="gene ID" value="ENSOANG00000050791.1"/>
</dbReference>
<dbReference type="GO" id="GO:0070213">
    <property type="term" value="P:protein auto-ADP-ribosylation"/>
    <property type="evidence" value="ECO:0007669"/>
    <property type="project" value="Ensembl"/>
</dbReference>
<feature type="region of interest" description="Disordered" evidence="5">
    <location>
        <begin position="1"/>
        <end position="125"/>
    </location>
</feature>
<dbReference type="PROSITE" id="PS51059">
    <property type="entry name" value="PARP_CATALYTIC"/>
    <property type="match status" value="1"/>
</dbReference>
<sequence length="435" mass="48533">MLGPHEEGRRAGGGRGPGPAPGLGRERRRPEGRAAPSANRGRGALTFVNPSTSTPAKPRPGWTRGSGQPASPRGESDPTPSGPDPRTRCDGGRRPALAQTPQEMVPGAPGEPCAQADDSGVDDMDTSDTQWGWFYLAECGKWHMFQADANVRCSVSSEDIERSFRTNPQGSLTFSTSKFSYKIDFAVMKQVNLTTGKQRVIRRAPFSISAFSYICENEAIPMPSHWENVNPEEPYQLVSLHKQSNEYSEVAGLFGKSMESSRIKRIQRIQNLDLWELFCRKKAQLKKKRHVPRINEQMLFHGTSGEFVEAICIHNFDWRINGVHAAVFGKGTYFARDAAYSSRFCRDDLKQNGTFPTHGVTLSPAPARRPHKSMFLARVLVGDYITGHARYVRPPSKDGSFVNLYDSCVDNTWNPAIFVLFDANQIYPEYLIEFL</sequence>
<feature type="domain" description="PARP catalytic" evidence="7">
    <location>
        <begin position="220"/>
        <end position="435"/>
    </location>
</feature>
<proteinExistence type="inferred from homology"/>
<dbReference type="AlphaFoldDB" id="A0A6I8NS73"/>
<keyword evidence="4" id="KW-0520">NAD</keyword>